<evidence type="ECO:0000256" key="5">
    <source>
        <dbReference type="ARBA" id="ARBA00023237"/>
    </source>
</evidence>
<protein>
    <submittedName>
        <fullName evidence="7">RagB/SusD family nutrient uptake outer membrane protein</fullName>
    </submittedName>
</protein>
<reference evidence="7 8" key="1">
    <citation type="submission" date="2023-05" db="EMBL/GenBank/DDBJ databases">
        <title>Novel species of genus Flectobacillus isolated from stream in China.</title>
        <authorList>
            <person name="Lu H."/>
        </authorList>
    </citation>
    <scope>NUCLEOTIDE SEQUENCE [LARGE SCALE GENOMIC DNA]</scope>
    <source>
        <strain evidence="7 8">LFS242W</strain>
    </source>
</reference>
<dbReference type="InterPro" id="IPR012944">
    <property type="entry name" value="SusD_RagB_dom"/>
</dbReference>
<comment type="subcellular location">
    <subcellularLocation>
        <location evidence="1">Cell outer membrane</location>
    </subcellularLocation>
</comment>
<evidence type="ECO:0000313" key="7">
    <source>
        <dbReference type="EMBL" id="MDI9876674.1"/>
    </source>
</evidence>
<dbReference type="Pfam" id="PF07980">
    <property type="entry name" value="SusD_RagB"/>
    <property type="match status" value="1"/>
</dbReference>
<keyword evidence="4" id="KW-0472">Membrane</keyword>
<evidence type="ECO:0000313" key="8">
    <source>
        <dbReference type="Proteomes" id="UP001225761"/>
    </source>
</evidence>
<dbReference type="Proteomes" id="UP001225761">
    <property type="component" value="Unassembled WGS sequence"/>
</dbReference>
<keyword evidence="8" id="KW-1185">Reference proteome</keyword>
<evidence type="ECO:0000256" key="1">
    <source>
        <dbReference type="ARBA" id="ARBA00004442"/>
    </source>
</evidence>
<feature type="domain" description="RagB/SusD" evidence="6">
    <location>
        <begin position="271"/>
        <end position="512"/>
    </location>
</feature>
<evidence type="ECO:0000256" key="2">
    <source>
        <dbReference type="ARBA" id="ARBA00006275"/>
    </source>
</evidence>
<dbReference type="SUPFAM" id="SSF48452">
    <property type="entry name" value="TPR-like"/>
    <property type="match status" value="1"/>
</dbReference>
<dbReference type="InterPro" id="IPR011990">
    <property type="entry name" value="TPR-like_helical_dom_sf"/>
</dbReference>
<sequence length="512" mass="56453">MKNFKNILYPSLLTLAMGGAIGCTNLDDAVLDRLTDASSISPDLTLKSAYQSLGSNFTDQANVYALTEHPSDEMQGPTRGADWDDNGRWRNLHTHTWTNQSDDVLGAWNNLNRGHALANEVINNPKATAKQKAEATYLRAFYMFYTMDLFGQVTFRDPANPGALPKALSRKEAAAQIISDLNANIPSLDNASGSNSGTATKEAARFLLAKVYLNKAVYDQDPSSPAGPFTFAKADLDQVVSLADAITGSGKFSLTANYFDNFHFENSARSKELIFVIQNEKGASNNNGSSVRNRYFMTTHYNQVPSGWNGFTTLSDFYNSFEKTDSRFGAAVPGLTDKSGLRAGFLAGQQYDQNGVALNDRSGKPLSFTAKYDFKVANEADGIRVIKYIPDLTDIDSPANDYVFFRYADILLMKAEALFRGGNTAGALTIINDLRKTRGVAALATLTANDVLAERGRELYWEGWRRNDQIRFGTFANPVDNRTTASPAYRVVFPIPQRELEINSNLKQNYGY</sequence>
<dbReference type="PROSITE" id="PS51257">
    <property type="entry name" value="PROKAR_LIPOPROTEIN"/>
    <property type="match status" value="1"/>
</dbReference>
<dbReference type="Gene3D" id="1.25.40.390">
    <property type="match status" value="1"/>
</dbReference>
<evidence type="ECO:0000259" key="6">
    <source>
        <dbReference type="Pfam" id="PF07980"/>
    </source>
</evidence>
<organism evidence="7 8">
    <name type="scientific">Flectobacillus rivi</name>
    <dbReference type="NCBI Taxonomy" id="2984209"/>
    <lineage>
        <taxon>Bacteria</taxon>
        <taxon>Pseudomonadati</taxon>
        <taxon>Bacteroidota</taxon>
        <taxon>Cytophagia</taxon>
        <taxon>Cytophagales</taxon>
        <taxon>Flectobacillaceae</taxon>
        <taxon>Flectobacillus</taxon>
    </lineage>
</organism>
<evidence type="ECO:0000256" key="4">
    <source>
        <dbReference type="ARBA" id="ARBA00023136"/>
    </source>
</evidence>
<name>A0ABT6Z6D0_9BACT</name>
<comment type="caution">
    <text evidence="7">The sequence shown here is derived from an EMBL/GenBank/DDBJ whole genome shotgun (WGS) entry which is preliminary data.</text>
</comment>
<evidence type="ECO:0000256" key="3">
    <source>
        <dbReference type="ARBA" id="ARBA00022729"/>
    </source>
</evidence>
<keyword evidence="5" id="KW-0998">Cell outer membrane</keyword>
<dbReference type="RefSeq" id="WP_283382946.1">
    <property type="nucleotide sequence ID" value="NZ_JASHIE010000014.1"/>
</dbReference>
<dbReference type="EMBL" id="JASHIE010000014">
    <property type="protein sequence ID" value="MDI9876674.1"/>
    <property type="molecule type" value="Genomic_DNA"/>
</dbReference>
<keyword evidence="3" id="KW-0732">Signal</keyword>
<comment type="similarity">
    <text evidence="2">Belongs to the SusD family.</text>
</comment>
<accession>A0ABT6Z6D0</accession>
<gene>
    <name evidence="7" type="ORF">QM481_19195</name>
</gene>
<proteinExistence type="inferred from homology"/>